<sequence>MEFKAESSKYGSLTINELRKELSKRGAKLSGRIKDLIERLEAYEGNFNFGKSQNDIAQEYEMNTPNEAMFKDLHEDMVVPKISMASVDAYLGPLNKVLAKDSINLVHEKFLCYSSAV</sequence>
<dbReference type="SUPFAM" id="SSF68906">
    <property type="entry name" value="SAP domain"/>
    <property type="match status" value="1"/>
</dbReference>
<accession>A0AAN8JAG7</accession>
<dbReference type="SMART" id="SM00513">
    <property type="entry name" value="SAP"/>
    <property type="match status" value="1"/>
</dbReference>
<dbReference type="EMBL" id="JAZGQO010000013">
    <property type="protein sequence ID" value="KAK6171815.1"/>
    <property type="molecule type" value="Genomic_DNA"/>
</dbReference>
<dbReference type="Pfam" id="PF02037">
    <property type="entry name" value="SAP"/>
    <property type="match status" value="1"/>
</dbReference>
<comment type="caution">
    <text evidence="2">The sequence shown here is derived from an EMBL/GenBank/DDBJ whole genome shotgun (WGS) entry which is preliminary data.</text>
</comment>
<keyword evidence="3" id="KW-1185">Reference proteome</keyword>
<evidence type="ECO:0000259" key="1">
    <source>
        <dbReference type="PROSITE" id="PS50800"/>
    </source>
</evidence>
<dbReference type="AlphaFoldDB" id="A0AAN8JAG7"/>
<reference evidence="2 3" key="1">
    <citation type="submission" date="2024-01" db="EMBL/GenBank/DDBJ databases">
        <title>The genome of the rayed Mediterranean limpet Patella caerulea (Linnaeus, 1758).</title>
        <authorList>
            <person name="Anh-Thu Weber A."/>
            <person name="Halstead-Nussloch G."/>
        </authorList>
    </citation>
    <scope>NUCLEOTIDE SEQUENCE [LARGE SCALE GENOMIC DNA]</scope>
    <source>
        <strain evidence="2">AATW-2023a</strain>
        <tissue evidence="2">Whole specimen</tissue>
    </source>
</reference>
<dbReference type="PROSITE" id="PS50800">
    <property type="entry name" value="SAP"/>
    <property type="match status" value="1"/>
</dbReference>
<dbReference type="InterPro" id="IPR036361">
    <property type="entry name" value="SAP_dom_sf"/>
</dbReference>
<dbReference type="Proteomes" id="UP001347796">
    <property type="component" value="Unassembled WGS sequence"/>
</dbReference>
<name>A0AAN8JAG7_PATCE</name>
<protein>
    <recommendedName>
        <fullName evidence="1">SAP domain-containing protein</fullName>
    </recommendedName>
</protein>
<organism evidence="2 3">
    <name type="scientific">Patella caerulea</name>
    <name type="common">Rayed Mediterranean limpet</name>
    <dbReference type="NCBI Taxonomy" id="87958"/>
    <lineage>
        <taxon>Eukaryota</taxon>
        <taxon>Metazoa</taxon>
        <taxon>Spiralia</taxon>
        <taxon>Lophotrochozoa</taxon>
        <taxon>Mollusca</taxon>
        <taxon>Gastropoda</taxon>
        <taxon>Patellogastropoda</taxon>
        <taxon>Patelloidea</taxon>
        <taxon>Patellidae</taxon>
        <taxon>Patella</taxon>
    </lineage>
</organism>
<feature type="domain" description="SAP" evidence="1">
    <location>
        <begin position="10"/>
        <end position="44"/>
    </location>
</feature>
<dbReference type="Gene3D" id="1.10.720.30">
    <property type="entry name" value="SAP domain"/>
    <property type="match status" value="1"/>
</dbReference>
<gene>
    <name evidence="2" type="ORF">SNE40_018242</name>
</gene>
<evidence type="ECO:0000313" key="2">
    <source>
        <dbReference type="EMBL" id="KAK6171815.1"/>
    </source>
</evidence>
<dbReference type="InterPro" id="IPR003034">
    <property type="entry name" value="SAP_dom"/>
</dbReference>
<evidence type="ECO:0000313" key="3">
    <source>
        <dbReference type="Proteomes" id="UP001347796"/>
    </source>
</evidence>
<proteinExistence type="predicted"/>